<reference evidence="2" key="1">
    <citation type="submission" date="2020-07" db="EMBL/GenBank/DDBJ databases">
        <authorList>
            <person name="Lin J."/>
        </authorList>
    </citation>
    <scope>NUCLEOTIDE SEQUENCE</scope>
</reference>
<evidence type="ECO:0000259" key="1">
    <source>
        <dbReference type="Pfam" id="PF03732"/>
    </source>
</evidence>
<name>A0A6V7P548_ANACO</name>
<organism evidence="2">
    <name type="scientific">Ananas comosus var. bracteatus</name>
    <name type="common">red pineapple</name>
    <dbReference type="NCBI Taxonomy" id="296719"/>
    <lineage>
        <taxon>Eukaryota</taxon>
        <taxon>Viridiplantae</taxon>
        <taxon>Streptophyta</taxon>
        <taxon>Embryophyta</taxon>
        <taxon>Tracheophyta</taxon>
        <taxon>Spermatophyta</taxon>
        <taxon>Magnoliopsida</taxon>
        <taxon>Liliopsida</taxon>
        <taxon>Poales</taxon>
        <taxon>Bromeliaceae</taxon>
        <taxon>Bromelioideae</taxon>
        <taxon>Ananas</taxon>
    </lineage>
</organism>
<evidence type="ECO:0000313" key="2">
    <source>
        <dbReference type="EMBL" id="CAD1825965.1"/>
    </source>
</evidence>
<gene>
    <name evidence="2" type="ORF">CB5_LOCUS9176</name>
</gene>
<protein>
    <recommendedName>
        <fullName evidence="1">Retrotransposon gag domain-containing protein</fullName>
    </recommendedName>
</protein>
<feature type="domain" description="Retrotransposon gag" evidence="1">
    <location>
        <begin position="2"/>
        <end position="59"/>
    </location>
</feature>
<sequence>MYFSNSVKQKLKEDLKRIQQGERAVQEYIREFTRLLNCVPFVARDKAHRVYLFEQGLRPEIFLLVQAQRLRTLDASLEQAHLVGGVIPPFERGLRPWGRVRTGSAPFQMTEDSRAADAR</sequence>
<accession>A0A6V7P548</accession>
<proteinExistence type="predicted"/>
<dbReference type="AlphaFoldDB" id="A0A6V7P548"/>
<dbReference type="InterPro" id="IPR005162">
    <property type="entry name" value="Retrotrans_gag_dom"/>
</dbReference>
<dbReference type="EMBL" id="LR862145">
    <property type="protein sequence ID" value="CAD1825965.1"/>
    <property type="molecule type" value="Genomic_DNA"/>
</dbReference>
<dbReference type="Pfam" id="PF03732">
    <property type="entry name" value="Retrotrans_gag"/>
    <property type="match status" value="1"/>
</dbReference>